<sequence length="185" mass="19868">MAAVPGCRSRASDEIDIDKTESRGRRRCGFATASFLYSQERNYAAPPVTPQPPNQLTITRGDHGIPRANRLAPDALEAALKDACPGEPDLAACQARRRFRIEHAQIIHPADQHRMHALGIIPSLQPTHATSDMAYRMCSLVRTDTGPVLGSDFPVEPPNPFAGRVSGRRGGGHSGRAVCGLGGAR</sequence>
<evidence type="ECO:0000256" key="1">
    <source>
        <dbReference type="SAM" id="MobiDB-lite"/>
    </source>
</evidence>
<dbReference type="Gene3D" id="3.20.20.140">
    <property type="entry name" value="Metal-dependent hydrolases"/>
    <property type="match status" value="1"/>
</dbReference>
<dbReference type="PANTHER" id="PTHR22642:SF2">
    <property type="entry name" value="PROTEIN LONG AFTER FAR-RED 3"/>
    <property type="match status" value="1"/>
</dbReference>
<dbReference type="Pfam" id="PF07969">
    <property type="entry name" value="Amidohydro_3"/>
    <property type="match status" value="1"/>
</dbReference>
<protein>
    <recommendedName>
        <fullName evidence="2">Amidohydrolase 3 domain-containing protein</fullName>
    </recommendedName>
</protein>
<keyword evidence="4" id="KW-1185">Reference proteome</keyword>
<dbReference type="AlphaFoldDB" id="A0AAN6ULP3"/>
<organism evidence="3 4">
    <name type="scientific">Trichocladium antarcticum</name>
    <dbReference type="NCBI Taxonomy" id="1450529"/>
    <lineage>
        <taxon>Eukaryota</taxon>
        <taxon>Fungi</taxon>
        <taxon>Dikarya</taxon>
        <taxon>Ascomycota</taxon>
        <taxon>Pezizomycotina</taxon>
        <taxon>Sordariomycetes</taxon>
        <taxon>Sordariomycetidae</taxon>
        <taxon>Sordariales</taxon>
        <taxon>Chaetomiaceae</taxon>
        <taxon>Trichocladium</taxon>
    </lineage>
</organism>
<gene>
    <name evidence="3" type="ORF">BT67DRAFT_442529</name>
</gene>
<feature type="domain" description="Amidohydrolase 3" evidence="2">
    <location>
        <begin position="89"/>
        <end position="162"/>
    </location>
</feature>
<dbReference type="EMBL" id="MU853410">
    <property type="protein sequence ID" value="KAK4134011.1"/>
    <property type="molecule type" value="Genomic_DNA"/>
</dbReference>
<feature type="compositionally biased region" description="Gly residues" evidence="1">
    <location>
        <begin position="172"/>
        <end position="185"/>
    </location>
</feature>
<accession>A0AAN6ULP3</accession>
<dbReference type="PANTHER" id="PTHR22642">
    <property type="entry name" value="IMIDAZOLONEPROPIONASE"/>
    <property type="match status" value="1"/>
</dbReference>
<reference evidence="3" key="1">
    <citation type="journal article" date="2023" name="Mol. Phylogenet. Evol.">
        <title>Genome-scale phylogeny and comparative genomics of the fungal order Sordariales.</title>
        <authorList>
            <person name="Hensen N."/>
            <person name="Bonometti L."/>
            <person name="Westerberg I."/>
            <person name="Brannstrom I.O."/>
            <person name="Guillou S."/>
            <person name="Cros-Aarteil S."/>
            <person name="Calhoun S."/>
            <person name="Haridas S."/>
            <person name="Kuo A."/>
            <person name="Mondo S."/>
            <person name="Pangilinan J."/>
            <person name="Riley R."/>
            <person name="LaButti K."/>
            <person name="Andreopoulos B."/>
            <person name="Lipzen A."/>
            <person name="Chen C."/>
            <person name="Yan M."/>
            <person name="Daum C."/>
            <person name="Ng V."/>
            <person name="Clum A."/>
            <person name="Steindorff A."/>
            <person name="Ohm R.A."/>
            <person name="Martin F."/>
            <person name="Silar P."/>
            <person name="Natvig D.O."/>
            <person name="Lalanne C."/>
            <person name="Gautier V."/>
            <person name="Ament-Velasquez S.L."/>
            <person name="Kruys A."/>
            <person name="Hutchinson M.I."/>
            <person name="Powell A.J."/>
            <person name="Barry K."/>
            <person name="Miller A.N."/>
            <person name="Grigoriev I.V."/>
            <person name="Debuchy R."/>
            <person name="Gladieux P."/>
            <person name="Hiltunen Thoren M."/>
            <person name="Johannesson H."/>
        </authorList>
    </citation>
    <scope>NUCLEOTIDE SEQUENCE</scope>
    <source>
        <strain evidence="3">CBS 123565</strain>
    </source>
</reference>
<feature type="region of interest" description="Disordered" evidence="1">
    <location>
        <begin position="162"/>
        <end position="185"/>
    </location>
</feature>
<proteinExistence type="predicted"/>
<comment type="caution">
    <text evidence="3">The sequence shown here is derived from an EMBL/GenBank/DDBJ whole genome shotgun (WGS) entry which is preliminary data.</text>
</comment>
<name>A0AAN6ULP3_9PEZI</name>
<dbReference type="InterPro" id="IPR013108">
    <property type="entry name" value="Amidohydro_3"/>
</dbReference>
<reference evidence="3" key="2">
    <citation type="submission" date="2023-05" db="EMBL/GenBank/DDBJ databases">
        <authorList>
            <consortium name="Lawrence Berkeley National Laboratory"/>
            <person name="Steindorff A."/>
            <person name="Hensen N."/>
            <person name="Bonometti L."/>
            <person name="Westerberg I."/>
            <person name="Brannstrom I.O."/>
            <person name="Guillou S."/>
            <person name="Cros-Aarteil S."/>
            <person name="Calhoun S."/>
            <person name="Haridas S."/>
            <person name="Kuo A."/>
            <person name="Mondo S."/>
            <person name="Pangilinan J."/>
            <person name="Riley R."/>
            <person name="Labutti K."/>
            <person name="Andreopoulos B."/>
            <person name="Lipzen A."/>
            <person name="Chen C."/>
            <person name="Yanf M."/>
            <person name="Daum C."/>
            <person name="Ng V."/>
            <person name="Clum A."/>
            <person name="Ohm R."/>
            <person name="Martin F."/>
            <person name="Silar P."/>
            <person name="Natvig D."/>
            <person name="Lalanne C."/>
            <person name="Gautier V."/>
            <person name="Ament-Velasquez S.L."/>
            <person name="Kruys A."/>
            <person name="Hutchinson M.I."/>
            <person name="Powell A.J."/>
            <person name="Barry K."/>
            <person name="Miller A.N."/>
            <person name="Grigoriev I.V."/>
            <person name="Debuchy R."/>
            <person name="Gladieux P."/>
            <person name="Thoren M.H."/>
            <person name="Johannesson H."/>
        </authorList>
    </citation>
    <scope>NUCLEOTIDE SEQUENCE</scope>
    <source>
        <strain evidence="3">CBS 123565</strain>
    </source>
</reference>
<evidence type="ECO:0000313" key="4">
    <source>
        <dbReference type="Proteomes" id="UP001304895"/>
    </source>
</evidence>
<evidence type="ECO:0000259" key="2">
    <source>
        <dbReference type="Pfam" id="PF07969"/>
    </source>
</evidence>
<evidence type="ECO:0000313" key="3">
    <source>
        <dbReference type="EMBL" id="KAK4134011.1"/>
    </source>
</evidence>
<dbReference type="Proteomes" id="UP001304895">
    <property type="component" value="Unassembled WGS sequence"/>
</dbReference>